<name>A0A5B7G650_PORTR</name>
<dbReference type="Proteomes" id="UP000324222">
    <property type="component" value="Unassembled WGS sequence"/>
</dbReference>
<accession>A0A5B7G650</accession>
<evidence type="ECO:0000313" key="1">
    <source>
        <dbReference type="EMBL" id="MPC53017.1"/>
    </source>
</evidence>
<evidence type="ECO:0000313" key="2">
    <source>
        <dbReference type="Proteomes" id="UP000324222"/>
    </source>
</evidence>
<organism evidence="1 2">
    <name type="scientific">Portunus trituberculatus</name>
    <name type="common">Swimming crab</name>
    <name type="synonym">Neptunus trituberculatus</name>
    <dbReference type="NCBI Taxonomy" id="210409"/>
    <lineage>
        <taxon>Eukaryota</taxon>
        <taxon>Metazoa</taxon>
        <taxon>Ecdysozoa</taxon>
        <taxon>Arthropoda</taxon>
        <taxon>Crustacea</taxon>
        <taxon>Multicrustacea</taxon>
        <taxon>Malacostraca</taxon>
        <taxon>Eumalacostraca</taxon>
        <taxon>Eucarida</taxon>
        <taxon>Decapoda</taxon>
        <taxon>Pleocyemata</taxon>
        <taxon>Brachyura</taxon>
        <taxon>Eubrachyura</taxon>
        <taxon>Portunoidea</taxon>
        <taxon>Portunidae</taxon>
        <taxon>Portuninae</taxon>
        <taxon>Portunus</taxon>
    </lineage>
</organism>
<dbReference type="EMBL" id="VSRR010011328">
    <property type="protein sequence ID" value="MPC53017.1"/>
    <property type="molecule type" value="Genomic_DNA"/>
</dbReference>
<keyword evidence="2" id="KW-1185">Reference proteome</keyword>
<proteinExistence type="predicted"/>
<gene>
    <name evidence="1" type="ORF">E2C01_046902</name>
</gene>
<reference evidence="1 2" key="1">
    <citation type="submission" date="2019-05" db="EMBL/GenBank/DDBJ databases">
        <title>Another draft genome of Portunus trituberculatus and its Hox gene families provides insights of decapod evolution.</title>
        <authorList>
            <person name="Jeong J.-H."/>
            <person name="Song I."/>
            <person name="Kim S."/>
            <person name="Choi T."/>
            <person name="Kim D."/>
            <person name="Ryu S."/>
            <person name="Kim W."/>
        </authorList>
    </citation>
    <scope>NUCLEOTIDE SEQUENCE [LARGE SCALE GENOMIC DNA]</scope>
    <source>
        <tissue evidence="1">Muscle</tissue>
    </source>
</reference>
<dbReference type="AlphaFoldDB" id="A0A5B7G650"/>
<sequence>MLSNYRIEKLPCRNFYHDHTRSMRNTEEDGKQIASPNCANFFGKVPADMDENPTPISVLRHKPTWRRYLADFRN</sequence>
<comment type="caution">
    <text evidence="1">The sequence shown here is derived from an EMBL/GenBank/DDBJ whole genome shotgun (WGS) entry which is preliminary data.</text>
</comment>
<protein>
    <submittedName>
        <fullName evidence="1">Uncharacterized protein</fullName>
    </submittedName>
</protein>